<evidence type="ECO:0000256" key="1">
    <source>
        <dbReference type="SAM" id="MobiDB-lite"/>
    </source>
</evidence>
<dbReference type="AlphaFoldDB" id="F2Q5J9"/>
<name>F2Q5J9_TRIEC</name>
<feature type="compositionally biased region" description="Basic and acidic residues" evidence="1">
    <location>
        <begin position="102"/>
        <end position="116"/>
    </location>
</feature>
<dbReference type="VEuPathDB" id="FungiDB:TEQG_08318"/>
<reference evidence="4" key="1">
    <citation type="journal article" date="2012" name="MBio">
        <title>Comparative genome analysis of Trichophyton rubrum and related dermatophytes reveals candidate genes involved in infection.</title>
        <authorList>
            <person name="Martinez D.A."/>
            <person name="Oliver B.G."/>
            <person name="Graeser Y."/>
            <person name="Goldberg J.M."/>
            <person name="Li W."/>
            <person name="Martinez-Rossi N.M."/>
            <person name="Monod M."/>
            <person name="Shelest E."/>
            <person name="Barton R.C."/>
            <person name="Birch E."/>
            <person name="Brakhage A.A."/>
            <person name="Chen Z."/>
            <person name="Gurr S.J."/>
            <person name="Heiman D."/>
            <person name="Heitman J."/>
            <person name="Kosti I."/>
            <person name="Rossi A."/>
            <person name="Saif S."/>
            <person name="Samalova M."/>
            <person name="Saunders C.W."/>
            <person name="Shea T."/>
            <person name="Summerbell R.C."/>
            <person name="Xu J."/>
            <person name="Young S."/>
            <person name="Zeng Q."/>
            <person name="Birren B.W."/>
            <person name="Cuomo C.A."/>
            <person name="White T.C."/>
        </authorList>
    </citation>
    <scope>NUCLEOTIDE SEQUENCE [LARGE SCALE GENOMIC DNA]</scope>
    <source>
        <strain evidence="4">ATCC MYA-4606 / CBS 127.97</strain>
    </source>
</reference>
<sequence>MDCGILDIIRQAFPSTSLRASPFLSFPPFSFLLLLSFFYILVNNRINFSLYYPRGDSSNDQVRKSGKGLTPPVPVPASWTADGGCERTRGGEGARGAAYASEKGRGRGREGERGGREAGNYETDAPKQLLWKEEKISILEEAIAANLRQRGPAEPAGDPAQPAFSVEVEEMPEASGEDWVMEGT</sequence>
<evidence type="ECO:0000313" key="3">
    <source>
        <dbReference type="EMBL" id="EGE09417.1"/>
    </source>
</evidence>
<proteinExistence type="predicted"/>
<evidence type="ECO:0000256" key="2">
    <source>
        <dbReference type="SAM" id="Phobius"/>
    </source>
</evidence>
<keyword evidence="4" id="KW-1185">Reference proteome</keyword>
<keyword evidence="2" id="KW-0472">Membrane</keyword>
<dbReference type="HOGENOM" id="CLU_1469228_0_0_1"/>
<protein>
    <submittedName>
        <fullName evidence="3">Uncharacterized protein</fullName>
    </submittedName>
</protein>
<accession>F2Q5J9</accession>
<keyword evidence="2" id="KW-0812">Transmembrane</keyword>
<keyword evidence="2" id="KW-1133">Transmembrane helix</keyword>
<feature type="region of interest" description="Disordered" evidence="1">
    <location>
        <begin position="60"/>
        <end position="121"/>
    </location>
</feature>
<dbReference type="OrthoDB" id="4174438at2759"/>
<feature type="transmembrane region" description="Helical" evidence="2">
    <location>
        <begin position="23"/>
        <end position="42"/>
    </location>
</feature>
<dbReference type="Proteomes" id="UP000009169">
    <property type="component" value="Unassembled WGS sequence"/>
</dbReference>
<evidence type="ECO:0000313" key="4">
    <source>
        <dbReference type="Proteomes" id="UP000009169"/>
    </source>
</evidence>
<dbReference type="EMBL" id="DS995804">
    <property type="protein sequence ID" value="EGE09417.1"/>
    <property type="molecule type" value="Genomic_DNA"/>
</dbReference>
<organism evidence="3 4">
    <name type="scientific">Trichophyton equinum (strain ATCC MYA-4606 / CBS 127.97)</name>
    <name type="common">Horse ringworm fungus</name>
    <dbReference type="NCBI Taxonomy" id="559882"/>
    <lineage>
        <taxon>Eukaryota</taxon>
        <taxon>Fungi</taxon>
        <taxon>Dikarya</taxon>
        <taxon>Ascomycota</taxon>
        <taxon>Pezizomycotina</taxon>
        <taxon>Eurotiomycetes</taxon>
        <taxon>Eurotiomycetidae</taxon>
        <taxon>Onygenales</taxon>
        <taxon>Arthrodermataceae</taxon>
        <taxon>Trichophyton</taxon>
    </lineage>
</organism>
<gene>
    <name evidence="3" type="ORF">TEQG_08318</name>
</gene>